<keyword evidence="4" id="KW-1185">Reference proteome</keyword>
<dbReference type="SUPFAM" id="SSF53067">
    <property type="entry name" value="Actin-like ATPase domain"/>
    <property type="match status" value="1"/>
</dbReference>
<dbReference type="RefSeq" id="WP_345369680.1">
    <property type="nucleotide sequence ID" value="NZ_BAABJX010000017.1"/>
</dbReference>
<sequence length="732" mass="78666">MILEHVENIPKTTTPTSYRKIKIGIDVGGTFTHAVAIEITNFELVGKACVPTTHTAQEGVAKGVVDSMQLLMKEANIHPDEVVLIAHSTTQATNALLEGDVATVGIIGMGTGIEGRRAKTETNLKHIELAPEKYLPTKFRYLDTKNTPTEEEIKELIQQLADEGAEVLVASEAFGVDNPANEDLVVKVAREMGYMATAASSISKLYGLRVRTRTAVINASMMPKMLETANMTEKSIREAGMKVPLMVMRSDGGIMDINEMRKRPIMTMLSGPAAGVAAALMYARISDGIFIEVGGTSSDISVIKNGKPQVKSAQIAGQRLYLQTLDVRTLGIGGGSVPRFDGKKITDVGPRSAHIADLHYAAYSPDEDFQNINLEKIKPREGDPADYMKIIRNGEAMTVTPTGAAYQLGLVEEVGHGGANTKAVANVFKALGEAFHQEPQKVAEDILKTSAKKIVPVIEQLSREYKLDKHMLQFIGGGGGASAIVPYTGQYMSIPFRIAENTEVVSAIGAALGMIRDTVERNVLSPTDQDIIAIRQEAVSAVVAMGANADTVEVSVEIDNKQKKLTAIAMGSTELRTKDLNLEPISEEELRQVAAKSIGVTAEEVLLLGSTNGLRAIGYQEMKKHLLGLFSSTLLKLRVVDTEGAIRFQLDGGVVVNTTVAAMRGEVKELLERLASFGDAGSLLPDLYVLLGNKLIDLTGLAEASQVIALLEIESKKALADDPVVVIAKQKK</sequence>
<name>A0ABP9D450_9BACT</name>
<feature type="domain" description="Hydantoinase A/oxoprolinase" evidence="1">
    <location>
        <begin position="211"/>
        <end position="517"/>
    </location>
</feature>
<organism evidence="3 4">
    <name type="scientific">Algivirga pacifica</name>
    <dbReference type="NCBI Taxonomy" id="1162670"/>
    <lineage>
        <taxon>Bacteria</taxon>
        <taxon>Pseudomonadati</taxon>
        <taxon>Bacteroidota</taxon>
        <taxon>Cytophagia</taxon>
        <taxon>Cytophagales</taxon>
        <taxon>Flammeovirgaceae</taxon>
        <taxon>Algivirga</taxon>
    </lineage>
</organism>
<gene>
    <name evidence="3" type="ORF">GCM10023331_09740</name>
</gene>
<dbReference type="Proteomes" id="UP001500298">
    <property type="component" value="Unassembled WGS sequence"/>
</dbReference>
<comment type="caution">
    <text evidence="3">The sequence shown here is derived from an EMBL/GenBank/DDBJ whole genome shotgun (WGS) entry which is preliminary data.</text>
</comment>
<accession>A0ABP9D450</accession>
<dbReference type="InterPro" id="IPR045079">
    <property type="entry name" value="Oxoprolinase-like"/>
</dbReference>
<protein>
    <submittedName>
        <fullName evidence="3">Hydantoinase/oxoprolinase family protein</fullName>
    </submittedName>
</protein>
<dbReference type="InterPro" id="IPR008040">
    <property type="entry name" value="Hydant_A_N"/>
</dbReference>
<proteinExistence type="predicted"/>
<evidence type="ECO:0000259" key="2">
    <source>
        <dbReference type="Pfam" id="PF05378"/>
    </source>
</evidence>
<dbReference type="Pfam" id="PF01968">
    <property type="entry name" value="Hydantoinase_A"/>
    <property type="match status" value="1"/>
</dbReference>
<evidence type="ECO:0000259" key="1">
    <source>
        <dbReference type="Pfam" id="PF01968"/>
    </source>
</evidence>
<dbReference type="EMBL" id="BAABJX010000017">
    <property type="protein sequence ID" value="GAA4827011.1"/>
    <property type="molecule type" value="Genomic_DNA"/>
</dbReference>
<dbReference type="PANTHER" id="PTHR11365">
    <property type="entry name" value="5-OXOPROLINASE RELATED"/>
    <property type="match status" value="1"/>
</dbReference>
<dbReference type="Pfam" id="PF05378">
    <property type="entry name" value="Hydant_A_N"/>
    <property type="match status" value="1"/>
</dbReference>
<evidence type="ECO:0000313" key="3">
    <source>
        <dbReference type="EMBL" id="GAA4827011.1"/>
    </source>
</evidence>
<reference evidence="4" key="1">
    <citation type="journal article" date="2019" name="Int. J. Syst. Evol. Microbiol.">
        <title>The Global Catalogue of Microorganisms (GCM) 10K type strain sequencing project: providing services to taxonomists for standard genome sequencing and annotation.</title>
        <authorList>
            <consortium name="The Broad Institute Genomics Platform"/>
            <consortium name="The Broad Institute Genome Sequencing Center for Infectious Disease"/>
            <person name="Wu L."/>
            <person name="Ma J."/>
        </authorList>
    </citation>
    <scope>NUCLEOTIDE SEQUENCE [LARGE SCALE GENOMIC DNA]</scope>
    <source>
        <strain evidence="4">JCM 18326</strain>
    </source>
</reference>
<dbReference type="InterPro" id="IPR043129">
    <property type="entry name" value="ATPase_NBD"/>
</dbReference>
<feature type="domain" description="Hydantoinase/oxoprolinase N-terminal" evidence="2">
    <location>
        <begin position="22"/>
        <end position="193"/>
    </location>
</feature>
<dbReference type="PANTHER" id="PTHR11365:SF23">
    <property type="entry name" value="HYPOTHETICAL 5-OXOPROLINASE (EUROFUNG)-RELATED"/>
    <property type="match status" value="1"/>
</dbReference>
<evidence type="ECO:0000313" key="4">
    <source>
        <dbReference type="Proteomes" id="UP001500298"/>
    </source>
</evidence>
<dbReference type="InterPro" id="IPR002821">
    <property type="entry name" value="Hydantoinase_A"/>
</dbReference>